<feature type="domain" description="FHA" evidence="5">
    <location>
        <begin position="48"/>
        <end position="100"/>
    </location>
</feature>
<dbReference type="AlphaFoldDB" id="A0A8C5QRQ5"/>
<feature type="region of interest" description="Disordered" evidence="4">
    <location>
        <begin position="216"/>
        <end position="304"/>
    </location>
</feature>
<dbReference type="Proteomes" id="UP000694569">
    <property type="component" value="Unplaced"/>
</dbReference>
<dbReference type="PROSITE" id="PS00354">
    <property type="entry name" value="HMGI_Y"/>
    <property type="match status" value="1"/>
</dbReference>
<dbReference type="SUPFAM" id="SSF49879">
    <property type="entry name" value="SMAD/FHA domain"/>
    <property type="match status" value="1"/>
</dbReference>
<dbReference type="InterPro" id="IPR000637">
    <property type="entry name" value="HMGI/Y_DNA-bd_CS"/>
</dbReference>
<feature type="compositionally biased region" description="Basic and acidic residues" evidence="4">
    <location>
        <begin position="279"/>
        <end position="294"/>
    </location>
</feature>
<name>A0A8C5QRQ5_9ANUR</name>
<evidence type="ECO:0000256" key="4">
    <source>
        <dbReference type="SAM" id="MobiDB-lite"/>
    </source>
</evidence>
<dbReference type="InterPro" id="IPR011011">
    <property type="entry name" value="Znf_FYVE_PHD"/>
</dbReference>
<accession>A0A8C5QRQ5</accession>
<evidence type="ECO:0000256" key="3">
    <source>
        <dbReference type="ARBA" id="ARBA00093325"/>
    </source>
</evidence>
<evidence type="ECO:0000313" key="7">
    <source>
        <dbReference type="Proteomes" id="UP000694569"/>
    </source>
</evidence>
<organism evidence="6 7">
    <name type="scientific">Leptobrachium leishanense</name>
    <name type="common">Leishan spiny toad</name>
    <dbReference type="NCBI Taxonomy" id="445787"/>
    <lineage>
        <taxon>Eukaryota</taxon>
        <taxon>Metazoa</taxon>
        <taxon>Chordata</taxon>
        <taxon>Craniata</taxon>
        <taxon>Vertebrata</taxon>
        <taxon>Euteleostomi</taxon>
        <taxon>Amphibia</taxon>
        <taxon>Batrachia</taxon>
        <taxon>Anura</taxon>
        <taxon>Pelobatoidea</taxon>
        <taxon>Megophryidae</taxon>
        <taxon>Leptobrachium</taxon>
    </lineage>
</organism>
<dbReference type="Ensembl" id="ENSLLET00000042787.1">
    <property type="protein sequence ID" value="ENSLLEP00000041131.1"/>
    <property type="gene ID" value="ENSLLEG00000026174.1"/>
</dbReference>
<feature type="compositionally biased region" description="Acidic residues" evidence="4">
    <location>
        <begin position="246"/>
        <end position="256"/>
    </location>
</feature>
<evidence type="ECO:0000259" key="5">
    <source>
        <dbReference type="PROSITE" id="PS50006"/>
    </source>
</evidence>
<dbReference type="CDD" id="cd22685">
    <property type="entry name" value="FHA_TCF19"/>
    <property type="match status" value="1"/>
</dbReference>
<dbReference type="InterPro" id="IPR008984">
    <property type="entry name" value="SMAD_FHA_dom_sf"/>
</dbReference>
<comment type="function">
    <text evidence="3">Potential transcription factor that may play a role in the regulation of genes involved in cell cycle G1/S transition. May bind to regulatory elements of genes, including the promoter of the transcription factor FOXO1.</text>
</comment>
<comment type="subcellular location">
    <subcellularLocation>
        <location evidence="1">Nucleus</location>
    </subcellularLocation>
</comment>
<dbReference type="InterPro" id="IPR000253">
    <property type="entry name" value="FHA_dom"/>
</dbReference>
<gene>
    <name evidence="6" type="primary">TCF19</name>
</gene>
<reference evidence="6" key="2">
    <citation type="submission" date="2025-09" db="UniProtKB">
        <authorList>
            <consortium name="Ensembl"/>
        </authorList>
    </citation>
    <scope>IDENTIFICATION</scope>
</reference>
<dbReference type="GO" id="GO:0006355">
    <property type="term" value="P:regulation of DNA-templated transcription"/>
    <property type="evidence" value="ECO:0007669"/>
    <property type="project" value="InterPro"/>
</dbReference>
<dbReference type="PROSITE" id="PS50006">
    <property type="entry name" value="FHA_DOMAIN"/>
    <property type="match status" value="1"/>
</dbReference>
<keyword evidence="2" id="KW-0539">Nucleus</keyword>
<reference evidence="6" key="1">
    <citation type="submission" date="2025-08" db="UniProtKB">
        <authorList>
            <consortium name="Ensembl"/>
        </authorList>
    </citation>
    <scope>IDENTIFICATION</scope>
</reference>
<protein>
    <submittedName>
        <fullName evidence="6">Transcription factor 19</fullName>
    </submittedName>
</protein>
<dbReference type="PANTHER" id="PTHR15464:SF1">
    <property type="entry name" value="TRANSCRIPTION FACTOR 19"/>
    <property type="match status" value="1"/>
</dbReference>
<dbReference type="InterPro" id="IPR042803">
    <property type="entry name" value="TCF19"/>
</dbReference>
<dbReference type="OrthoDB" id="436852at2759"/>
<dbReference type="GeneTree" id="ENSGT00390000015391"/>
<evidence type="ECO:0000256" key="1">
    <source>
        <dbReference type="ARBA" id="ARBA00004123"/>
    </source>
</evidence>
<feature type="compositionally biased region" description="Basic and acidic residues" evidence="4">
    <location>
        <begin position="257"/>
        <end position="266"/>
    </location>
</feature>
<proteinExistence type="predicted"/>
<dbReference type="SUPFAM" id="SSF57903">
    <property type="entry name" value="FYVE/PHD zinc finger"/>
    <property type="match status" value="1"/>
</dbReference>
<keyword evidence="7" id="KW-1185">Reference proteome</keyword>
<dbReference type="Gene3D" id="3.30.40.10">
    <property type="entry name" value="Zinc/RING finger domain, C3HC4 (zinc finger)"/>
    <property type="match status" value="1"/>
</dbReference>
<sequence length="367" mass="40825">MVGSDVTMSQVQPCFQLLRMDSGAPNTLQGPNSQDLYTFLPDSSHCVYRLGARPDLCDVPLPGKPKVHAEIHAEREPTGDWKVKLESCAKHGIYINDVPLQHGQRLALSDGDLLHFREKTALASSPSMSRDTFFLFQKVCVKPLDFSAITAPRARATFPGFTPVLGTQRLGGGRGSSPHYTTGATVILNSIGSISKMKRERMQSGGLIGGVVEVTKPATPDLPLPSRTGLERRSSRRKSQHKVLCELEEEGEEEEADREKNRHRQEGATGKRKRKRGKRKEEEEKNVQHHEAGRKPRGRPRKNPVVPLVVAQTLSSAEPCAWSFCRHPQEDTVSWVQCDRCDSWFHVVCIGRSLTSLQDTDFHCGCT</sequence>
<evidence type="ECO:0000313" key="6">
    <source>
        <dbReference type="Ensembl" id="ENSLLEP00000041131.1"/>
    </source>
</evidence>
<dbReference type="Gene3D" id="2.60.200.20">
    <property type="match status" value="1"/>
</dbReference>
<evidence type="ECO:0000256" key="2">
    <source>
        <dbReference type="ARBA" id="ARBA00023242"/>
    </source>
</evidence>
<dbReference type="GO" id="GO:0005634">
    <property type="term" value="C:nucleus"/>
    <property type="evidence" value="ECO:0007669"/>
    <property type="project" value="UniProtKB-SubCell"/>
</dbReference>
<dbReference type="Pfam" id="PF00498">
    <property type="entry name" value="FHA"/>
    <property type="match status" value="1"/>
</dbReference>
<dbReference type="InterPro" id="IPR013083">
    <property type="entry name" value="Znf_RING/FYVE/PHD"/>
</dbReference>
<dbReference type="PANTHER" id="PTHR15464">
    <property type="entry name" value="TRANSCRIPTION FACTOR 19"/>
    <property type="match status" value="1"/>
</dbReference>